<dbReference type="Gene3D" id="2.60.120.590">
    <property type="entry name" value="Alpha-ketoglutarate-dependent dioxygenase AlkB-like"/>
    <property type="match status" value="1"/>
</dbReference>
<evidence type="ECO:0000313" key="8">
    <source>
        <dbReference type="Proteomes" id="UP000271426"/>
    </source>
</evidence>
<dbReference type="GO" id="GO:0008198">
    <property type="term" value="F:ferrous iron binding"/>
    <property type="evidence" value="ECO:0007669"/>
    <property type="project" value="TreeGrafter"/>
</dbReference>
<dbReference type="PANTHER" id="PTHR16557:SF2">
    <property type="entry name" value="NUCLEIC ACID DIOXYGENASE ALKBH1"/>
    <property type="match status" value="1"/>
</dbReference>
<keyword evidence="3 7" id="KW-0560">Oxidoreductase</keyword>
<organism evidence="7 8">
    <name type="scientific">Corynebacterium pseudopelargi</name>
    <dbReference type="NCBI Taxonomy" id="2080757"/>
    <lineage>
        <taxon>Bacteria</taxon>
        <taxon>Bacillati</taxon>
        <taxon>Actinomycetota</taxon>
        <taxon>Actinomycetes</taxon>
        <taxon>Mycobacteriales</taxon>
        <taxon>Corynebacteriaceae</taxon>
        <taxon>Corynebacterium</taxon>
    </lineage>
</organism>
<dbReference type="AlphaFoldDB" id="A0A3G6IRJ7"/>
<feature type="binding site" evidence="5">
    <location>
        <position position="148"/>
    </location>
    <ligand>
        <name>Fe cation</name>
        <dbReference type="ChEBI" id="CHEBI:24875"/>
        <note>catalytic</note>
    </ligand>
</feature>
<evidence type="ECO:0000313" key="7">
    <source>
        <dbReference type="EMBL" id="AZA08211.1"/>
    </source>
</evidence>
<feature type="domain" description="Fe2OG dioxygenase" evidence="6">
    <location>
        <begin position="128"/>
        <end position="231"/>
    </location>
</feature>
<feature type="binding site" evidence="5">
    <location>
        <position position="202"/>
    </location>
    <ligand>
        <name>Fe cation</name>
        <dbReference type="ChEBI" id="CHEBI:24875"/>
        <note>catalytic</note>
    </ligand>
</feature>
<feature type="binding site" evidence="5">
    <location>
        <position position="146"/>
    </location>
    <ligand>
        <name>Fe cation</name>
        <dbReference type="ChEBI" id="CHEBI:24875"/>
        <note>catalytic</note>
    </ligand>
</feature>
<evidence type="ECO:0000256" key="4">
    <source>
        <dbReference type="ARBA" id="ARBA00023004"/>
    </source>
</evidence>
<dbReference type="GO" id="GO:0005737">
    <property type="term" value="C:cytoplasm"/>
    <property type="evidence" value="ECO:0007669"/>
    <property type="project" value="TreeGrafter"/>
</dbReference>
<evidence type="ECO:0000256" key="1">
    <source>
        <dbReference type="ARBA" id="ARBA00022723"/>
    </source>
</evidence>
<sequence length="232" mass="25744">MIKGVPTLFHTPLPARQPAQIKEGLVFLPEALGISVQAQLVHEAREYARSLQRTPFAMQRPHTRTGQMKVYMYQLGRHWGYEYGRYTSEIEGQSVPPVPKHWVTLAQGLLAKAAALDEALAAWVGHYRIEAALVNFYPEGASMGMHQDAFEHSNAPVVSLSIGDEAIFRAGNNETRTKPYEDLRLMSGDVVIFGGPSRAMFHGVPKLFPDTAPSDCGLQSGRINITFRQVEV</sequence>
<dbReference type="EMBL" id="CP033898">
    <property type="protein sequence ID" value="AZA08211.1"/>
    <property type="molecule type" value="Genomic_DNA"/>
</dbReference>
<reference evidence="7 8" key="1">
    <citation type="submission" date="2018-11" db="EMBL/GenBank/DDBJ databases">
        <authorList>
            <person name="Kleinhagauer T."/>
            <person name="Glaeser S.P."/>
            <person name="Spergser J."/>
            <person name="Ruckert C."/>
            <person name="Kaempfer P."/>
            <person name="Busse H.-J."/>
        </authorList>
    </citation>
    <scope>NUCLEOTIDE SEQUENCE [LARGE SCALE GENOMIC DNA]</scope>
    <source>
        <strain evidence="7 8">812CH</strain>
    </source>
</reference>
<accession>A0A3G6IRJ7</accession>
<keyword evidence="4 5" id="KW-0408">Iron</keyword>
<dbReference type="InterPro" id="IPR005123">
    <property type="entry name" value="Oxoglu/Fe-dep_dioxygenase_dom"/>
</dbReference>
<evidence type="ECO:0000256" key="2">
    <source>
        <dbReference type="ARBA" id="ARBA00022964"/>
    </source>
</evidence>
<dbReference type="Pfam" id="PF13532">
    <property type="entry name" value="2OG-FeII_Oxy_2"/>
    <property type="match status" value="1"/>
</dbReference>
<evidence type="ECO:0000259" key="6">
    <source>
        <dbReference type="PROSITE" id="PS51471"/>
    </source>
</evidence>
<dbReference type="PANTHER" id="PTHR16557">
    <property type="entry name" value="ALKYLATED DNA REPAIR PROTEIN ALKB-RELATED"/>
    <property type="match status" value="1"/>
</dbReference>
<dbReference type="EC" id="1.14.11.33" evidence="7"/>
<protein>
    <submittedName>
        <fullName evidence="7">Alpha-ketoglutarate-dependent dioxygenase AlkB</fullName>
        <ecNumber evidence="7">1.14.11.33</ecNumber>
    </submittedName>
</protein>
<dbReference type="SUPFAM" id="SSF51197">
    <property type="entry name" value="Clavaminate synthase-like"/>
    <property type="match status" value="1"/>
</dbReference>
<dbReference type="GO" id="GO:0035513">
    <property type="term" value="P:oxidative RNA demethylation"/>
    <property type="evidence" value="ECO:0007669"/>
    <property type="project" value="TreeGrafter"/>
</dbReference>
<comment type="cofactor">
    <cofactor evidence="5">
        <name>Fe(2+)</name>
        <dbReference type="ChEBI" id="CHEBI:29033"/>
    </cofactor>
    <text evidence="5">Binds 1 Fe(2+) ion per subunit.</text>
</comment>
<evidence type="ECO:0000256" key="5">
    <source>
        <dbReference type="PIRSR" id="PIRSR604574-2"/>
    </source>
</evidence>
<dbReference type="GO" id="GO:0035515">
    <property type="term" value="F:oxidative RNA demethylase activity"/>
    <property type="evidence" value="ECO:0007669"/>
    <property type="project" value="TreeGrafter"/>
</dbReference>
<dbReference type="Proteomes" id="UP000271426">
    <property type="component" value="Chromosome"/>
</dbReference>
<name>A0A3G6IRJ7_9CORY</name>
<dbReference type="InterPro" id="IPR027450">
    <property type="entry name" value="AlkB-like"/>
</dbReference>
<keyword evidence="2 7" id="KW-0223">Dioxygenase</keyword>
<dbReference type="KEGG" id="cpso:CPPEL_00300"/>
<dbReference type="InterPro" id="IPR004574">
    <property type="entry name" value="Alkb"/>
</dbReference>
<keyword evidence="1 5" id="KW-0479">Metal-binding</keyword>
<dbReference type="InterPro" id="IPR037151">
    <property type="entry name" value="AlkB-like_sf"/>
</dbReference>
<keyword evidence="8" id="KW-1185">Reference proteome</keyword>
<dbReference type="GO" id="GO:0035516">
    <property type="term" value="F:broad specificity oxidative DNA demethylase activity"/>
    <property type="evidence" value="ECO:0007669"/>
    <property type="project" value="UniProtKB-EC"/>
</dbReference>
<dbReference type="RefSeq" id="WP_123959047.1">
    <property type="nucleotide sequence ID" value="NZ_CP033898.1"/>
</dbReference>
<dbReference type="OrthoDB" id="9796932at2"/>
<gene>
    <name evidence="7" type="primary">alkB</name>
    <name evidence="7" type="ORF">CPPEL_00300</name>
</gene>
<dbReference type="PROSITE" id="PS51471">
    <property type="entry name" value="FE2OG_OXY"/>
    <property type="match status" value="1"/>
</dbReference>
<evidence type="ECO:0000256" key="3">
    <source>
        <dbReference type="ARBA" id="ARBA00023002"/>
    </source>
</evidence>
<proteinExistence type="predicted"/>